<dbReference type="AlphaFoldDB" id="A0A543JRL0"/>
<accession>A0A543JRL0</accession>
<dbReference type="OrthoDB" id="5108854at2"/>
<proteinExistence type="predicted"/>
<organism evidence="1 2">
    <name type="scientific">Saccharothrix saharensis</name>
    <dbReference type="NCBI Taxonomy" id="571190"/>
    <lineage>
        <taxon>Bacteria</taxon>
        <taxon>Bacillati</taxon>
        <taxon>Actinomycetota</taxon>
        <taxon>Actinomycetes</taxon>
        <taxon>Pseudonocardiales</taxon>
        <taxon>Pseudonocardiaceae</taxon>
        <taxon>Saccharothrix</taxon>
    </lineage>
</organism>
<reference evidence="1 2" key="1">
    <citation type="submission" date="2019-06" db="EMBL/GenBank/DDBJ databases">
        <title>Sequencing the genomes of 1000 actinobacteria strains.</title>
        <authorList>
            <person name="Klenk H.-P."/>
        </authorList>
    </citation>
    <scope>NUCLEOTIDE SEQUENCE [LARGE SCALE GENOMIC DNA]</scope>
    <source>
        <strain evidence="1 2">DSM 45456</strain>
    </source>
</reference>
<keyword evidence="2" id="KW-1185">Reference proteome</keyword>
<name>A0A543JRL0_9PSEU</name>
<dbReference type="RefSeq" id="WP_141983524.1">
    <property type="nucleotide sequence ID" value="NZ_VFPP01000001.1"/>
</dbReference>
<evidence type="ECO:0000313" key="2">
    <source>
        <dbReference type="Proteomes" id="UP000316628"/>
    </source>
</evidence>
<evidence type="ECO:0000313" key="1">
    <source>
        <dbReference type="EMBL" id="TQM85491.1"/>
    </source>
</evidence>
<sequence length="414" mass="45421">MPELTLVLETSNGTFVRHIPDASPLPAVDEQGHEAEDAIRDAAATFGMPDFFFLPKQQRNGSSMRELGDGTVIVGPRAAVLQSKSRSRPGGDAAKEVAWLTKNIKKALSQASGTIRRLTNTPAVLTNARGRAIRVDGAAHEWLSIIIVDHPDVPQGYRPPPVSGSTPAVVLMRRDWEFLFDHLYSTRAVLAYLHRVAGEPLDLGDEPRRYHEFALADLEAVPDPVAPGLAGLGTAVSTARAPLNPAGREDMAAHLLLRVIMEDIARSSFAEDREALRIKVLADLDGFPIEARTELGRTLLGHLSTIGSWTGEGVRTETRLVAPNPDEFTPMVFMVASRFDEDVRGLFHGRVHLLHYDLHGEDAADHRSVVGVLLTPSRHRERLWDTTMFALDGPQGYVPVRMEEVRAMFAQATP</sequence>
<dbReference type="Proteomes" id="UP000316628">
    <property type="component" value="Unassembled WGS sequence"/>
</dbReference>
<gene>
    <name evidence="1" type="ORF">FHX81_7978</name>
</gene>
<dbReference type="EMBL" id="VFPP01000001">
    <property type="protein sequence ID" value="TQM85491.1"/>
    <property type="molecule type" value="Genomic_DNA"/>
</dbReference>
<comment type="caution">
    <text evidence="1">The sequence shown here is derived from an EMBL/GenBank/DDBJ whole genome shotgun (WGS) entry which is preliminary data.</text>
</comment>
<protein>
    <submittedName>
        <fullName evidence="1">Uncharacterized protein</fullName>
    </submittedName>
</protein>